<dbReference type="AlphaFoldDB" id="A0AAE0NRL8"/>
<name>A0AAE0NRL8_9PEZI</name>
<organism evidence="2 3">
    <name type="scientific">Podospora didyma</name>
    <dbReference type="NCBI Taxonomy" id="330526"/>
    <lineage>
        <taxon>Eukaryota</taxon>
        <taxon>Fungi</taxon>
        <taxon>Dikarya</taxon>
        <taxon>Ascomycota</taxon>
        <taxon>Pezizomycotina</taxon>
        <taxon>Sordariomycetes</taxon>
        <taxon>Sordariomycetidae</taxon>
        <taxon>Sordariales</taxon>
        <taxon>Podosporaceae</taxon>
        <taxon>Podospora</taxon>
    </lineage>
</organism>
<reference evidence="2" key="1">
    <citation type="journal article" date="2023" name="Mol. Phylogenet. Evol.">
        <title>Genome-scale phylogeny and comparative genomics of the fungal order Sordariales.</title>
        <authorList>
            <person name="Hensen N."/>
            <person name="Bonometti L."/>
            <person name="Westerberg I."/>
            <person name="Brannstrom I.O."/>
            <person name="Guillou S."/>
            <person name="Cros-Aarteil S."/>
            <person name="Calhoun S."/>
            <person name="Haridas S."/>
            <person name="Kuo A."/>
            <person name="Mondo S."/>
            <person name="Pangilinan J."/>
            <person name="Riley R."/>
            <person name="LaButti K."/>
            <person name="Andreopoulos B."/>
            <person name="Lipzen A."/>
            <person name="Chen C."/>
            <person name="Yan M."/>
            <person name="Daum C."/>
            <person name="Ng V."/>
            <person name="Clum A."/>
            <person name="Steindorff A."/>
            <person name="Ohm R.A."/>
            <person name="Martin F."/>
            <person name="Silar P."/>
            <person name="Natvig D.O."/>
            <person name="Lalanne C."/>
            <person name="Gautier V."/>
            <person name="Ament-Velasquez S.L."/>
            <person name="Kruys A."/>
            <person name="Hutchinson M.I."/>
            <person name="Powell A.J."/>
            <person name="Barry K."/>
            <person name="Miller A.N."/>
            <person name="Grigoriev I.V."/>
            <person name="Debuchy R."/>
            <person name="Gladieux P."/>
            <person name="Hiltunen Thoren M."/>
            <person name="Johannesson H."/>
        </authorList>
    </citation>
    <scope>NUCLEOTIDE SEQUENCE</scope>
    <source>
        <strain evidence="2">CBS 232.78</strain>
    </source>
</reference>
<protein>
    <submittedName>
        <fullName evidence="2">Uncharacterized protein</fullName>
    </submittedName>
</protein>
<accession>A0AAE0NRL8</accession>
<gene>
    <name evidence="2" type="ORF">B0H63DRAFT_136484</name>
</gene>
<dbReference type="Proteomes" id="UP001285441">
    <property type="component" value="Unassembled WGS sequence"/>
</dbReference>
<evidence type="ECO:0000313" key="2">
    <source>
        <dbReference type="EMBL" id="KAK3386417.1"/>
    </source>
</evidence>
<evidence type="ECO:0000313" key="3">
    <source>
        <dbReference type="Proteomes" id="UP001285441"/>
    </source>
</evidence>
<reference evidence="2" key="2">
    <citation type="submission" date="2023-06" db="EMBL/GenBank/DDBJ databases">
        <authorList>
            <consortium name="Lawrence Berkeley National Laboratory"/>
            <person name="Haridas S."/>
            <person name="Hensen N."/>
            <person name="Bonometti L."/>
            <person name="Westerberg I."/>
            <person name="Brannstrom I.O."/>
            <person name="Guillou S."/>
            <person name="Cros-Aarteil S."/>
            <person name="Calhoun S."/>
            <person name="Kuo A."/>
            <person name="Mondo S."/>
            <person name="Pangilinan J."/>
            <person name="Riley R."/>
            <person name="LaButti K."/>
            <person name="Andreopoulos B."/>
            <person name="Lipzen A."/>
            <person name="Chen C."/>
            <person name="Yanf M."/>
            <person name="Daum C."/>
            <person name="Ng V."/>
            <person name="Clum A."/>
            <person name="Steindorff A."/>
            <person name="Ohm R."/>
            <person name="Martin F."/>
            <person name="Silar P."/>
            <person name="Natvig D."/>
            <person name="Lalanne C."/>
            <person name="Gautier V."/>
            <person name="Ament-velasquez S.L."/>
            <person name="Kruys A."/>
            <person name="Hutchinson M.I."/>
            <person name="Powell A.J."/>
            <person name="Barry K."/>
            <person name="Miller A.N."/>
            <person name="Grigoriev I.V."/>
            <person name="Debuchy R."/>
            <person name="Gladieux P."/>
            <person name="Thoren M.H."/>
            <person name="Johannesson H."/>
        </authorList>
    </citation>
    <scope>NUCLEOTIDE SEQUENCE</scope>
    <source>
        <strain evidence="2">CBS 232.78</strain>
    </source>
</reference>
<feature type="compositionally biased region" description="Low complexity" evidence="1">
    <location>
        <begin position="130"/>
        <end position="139"/>
    </location>
</feature>
<sequence length="214" mass="23566">MPQRRVGCGGTVLPILDGHLGSNHPGTKKRVSTVHINLEMTSLITRHVQGIALWIICPLQCPQQVISPRCSNLKKTNVHWACSHKPEEGSLGKPNGRALRRQKSETNSNFAPGPINFQPQKKSSQPTGPPSRSNSPSNLSTLCHPHFHPIVPSTTTNIGTCLVSLQRPILDLIEPMFLAHNRRYFPDNPSTDPALESMAFPIGVPSTYRAWSNH</sequence>
<keyword evidence="3" id="KW-1185">Reference proteome</keyword>
<comment type="caution">
    <text evidence="2">The sequence shown here is derived from an EMBL/GenBank/DDBJ whole genome shotgun (WGS) entry which is preliminary data.</text>
</comment>
<evidence type="ECO:0000256" key="1">
    <source>
        <dbReference type="SAM" id="MobiDB-lite"/>
    </source>
</evidence>
<dbReference type="EMBL" id="JAULSW010000003">
    <property type="protein sequence ID" value="KAK3386417.1"/>
    <property type="molecule type" value="Genomic_DNA"/>
</dbReference>
<proteinExistence type="predicted"/>
<feature type="region of interest" description="Disordered" evidence="1">
    <location>
        <begin position="84"/>
        <end position="139"/>
    </location>
</feature>